<dbReference type="InterPro" id="IPR003709">
    <property type="entry name" value="VanY-like_core_dom"/>
</dbReference>
<dbReference type="Pfam" id="PF02557">
    <property type="entry name" value="VanY"/>
    <property type="match status" value="1"/>
</dbReference>
<proteinExistence type="predicted"/>
<dbReference type="PANTHER" id="PTHR34385">
    <property type="entry name" value="D-ALANYL-D-ALANINE CARBOXYPEPTIDASE"/>
    <property type="match status" value="1"/>
</dbReference>
<comment type="caution">
    <text evidence="3">The sequence shown here is derived from an EMBL/GenBank/DDBJ whole genome shotgun (WGS) entry which is preliminary data.</text>
</comment>
<dbReference type="PANTHER" id="PTHR34385:SF1">
    <property type="entry name" value="PEPTIDOGLYCAN L-ALANYL-D-GLUTAMATE ENDOPEPTIDASE CWLK"/>
    <property type="match status" value="1"/>
</dbReference>
<feature type="signal peptide" evidence="1">
    <location>
        <begin position="1"/>
        <end position="19"/>
    </location>
</feature>
<evidence type="ECO:0000259" key="2">
    <source>
        <dbReference type="Pfam" id="PF02557"/>
    </source>
</evidence>
<feature type="domain" description="D-alanyl-D-alanine carboxypeptidase-like core" evidence="2">
    <location>
        <begin position="42"/>
        <end position="117"/>
    </location>
</feature>
<dbReference type="eggNOG" id="COG1876">
    <property type="taxonomic scope" value="Bacteria"/>
</dbReference>
<name>F1YNJ1_9ACTN</name>
<dbReference type="GO" id="GO:0006508">
    <property type="term" value="P:proteolysis"/>
    <property type="evidence" value="ECO:0007669"/>
    <property type="project" value="InterPro"/>
</dbReference>
<evidence type="ECO:0000313" key="4">
    <source>
        <dbReference type="Proteomes" id="UP000035065"/>
    </source>
</evidence>
<reference evidence="3 4" key="1">
    <citation type="journal article" date="2011" name="J. Bacteriol.">
        <title>Draft Genome Sequence of Gordonia neofelifaecis NRRL B-59395, a Cholesterol-Degrading Actinomycete.</title>
        <authorList>
            <person name="Ge F."/>
            <person name="Li W."/>
            <person name="Chen G."/>
            <person name="Liu Y."/>
            <person name="Zhang G."/>
            <person name="Yong B."/>
            <person name="Wang Q."/>
            <person name="Wang N."/>
            <person name="Huang Z."/>
            <person name="Li W."/>
            <person name="Wang J."/>
            <person name="Wu C."/>
            <person name="Xie Q."/>
            <person name="Liu G."/>
        </authorList>
    </citation>
    <scope>NUCLEOTIDE SEQUENCE [LARGE SCALE GENOMIC DNA]</scope>
    <source>
        <strain evidence="3 4">NRRL B-59395</strain>
    </source>
</reference>
<dbReference type="STRING" id="644548.SCNU_17365"/>
<dbReference type="InterPro" id="IPR052179">
    <property type="entry name" value="DD-CPase-like"/>
</dbReference>
<accession>F1YNJ1</accession>
<dbReference type="Gene3D" id="3.30.1380.10">
    <property type="match status" value="1"/>
</dbReference>
<dbReference type="SUPFAM" id="SSF55166">
    <property type="entry name" value="Hedgehog/DD-peptidase"/>
    <property type="match status" value="1"/>
</dbReference>
<keyword evidence="4" id="KW-1185">Reference proteome</keyword>
<dbReference type="CDD" id="cd14846">
    <property type="entry name" value="Peptidase_M15_like"/>
    <property type="match status" value="1"/>
</dbReference>
<dbReference type="Proteomes" id="UP000035065">
    <property type="component" value="Unassembled WGS sequence"/>
</dbReference>
<dbReference type="InterPro" id="IPR009045">
    <property type="entry name" value="Zn_M74/Hedgehog-like"/>
</dbReference>
<dbReference type="GO" id="GO:0008233">
    <property type="term" value="F:peptidase activity"/>
    <property type="evidence" value="ECO:0007669"/>
    <property type="project" value="InterPro"/>
</dbReference>
<dbReference type="AlphaFoldDB" id="F1YNJ1"/>
<sequence>MLAAAASLAAVVAVSPAPAAGAPQTARANLFGASLAPGTAGLTPQLAIAYTAAYRSARSAGIPMYINSGKRSRAEQAALWRQGIAEYGSAAAARRWVLPPDESTHVSGQAVDIGPQAGAGWLQANGIRWGLCRTFDNEWWHFELAAVPGTKCPPRLPDASRR</sequence>
<dbReference type="EMBL" id="AEUD01000018">
    <property type="protein sequence ID" value="EGD53728.1"/>
    <property type="molecule type" value="Genomic_DNA"/>
</dbReference>
<gene>
    <name evidence="3" type="ORF">SCNU_17365</name>
</gene>
<evidence type="ECO:0000256" key="1">
    <source>
        <dbReference type="SAM" id="SignalP"/>
    </source>
</evidence>
<evidence type="ECO:0000313" key="3">
    <source>
        <dbReference type="EMBL" id="EGD53728.1"/>
    </source>
</evidence>
<organism evidence="3 4">
    <name type="scientific">Gordonia neofelifaecis NRRL B-59395</name>
    <dbReference type="NCBI Taxonomy" id="644548"/>
    <lineage>
        <taxon>Bacteria</taxon>
        <taxon>Bacillati</taxon>
        <taxon>Actinomycetota</taxon>
        <taxon>Actinomycetes</taxon>
        <taxon>Mycobacteriales</taxon>
        <taxon>Gordoniaceae</taxon>
        <taxon>Gordonia</taxon>
    </lineage>
</organism>
<feature type="chain" id="PRO_5003277331" description="D-alanyl-D-alanine carboxypeptidase-like core domain-containing protein" evidence="1">
    <location>
        <begin position="20"/>
        <end position="162"/>
    </location>
</feature>
<keyword evidence="1" id="KW-0732">Signal</keyword>
<protein>
    <recommendedName>
        <fullName evidence="2">D-alanyl-D-alanine carboxypeptidase-like core domain-containing protein</fullName>
    </recommendedName>
</protein>